<evidence type="ECO:0000256" key="1">
    <source>
        <dbReference type="ARBA" id="ARBA00004370"/>
    </source>
</evidence>
<evidence type="ECO:0000313" key="8">
    <source>
        <dbReference type="EMBL" id="LAB27601.1"/>
    </source>
</evidence>
<dbReference type="PANTHER" id="PTHR14948">
    <property type="entry name" value="NG5"/>
    <property type="match status" value="1"/>
</dbReference>
<feature type="compositionally biased region" description="Basic and acidic residues" evidence="6">
    <location>
        <begin position="34"/>
        <end position="44"/>
    </location>
</feature>
<evidence type="ECO:0000256" key="2">
    <source>
        <dbReference type="ARBA" id="ARBA00006843"/>
    </source>
</evidence>
<feature type="compositionally biased region" description="Basic and acidic residues" evidence="6">
    <location>
        <begin position="1"/>
        <end position="11"/>
    </location>
</feature>
<feature type="transmembrane region" description="Helical" evidence="7">
    <location>
        <begin position="132"/>
        <end position="154"/>
    </location>
</feature>
<comment type="subcellular location">
    <subcellularLocation>
        <location evidence="1">Membrane</location>
    </subcellularLocation>
</comment>
<evidence type="ECO:0000256" key="5">
    <source>
        <dbReference type="ARBA" id="ARBA00023136"/>
    </source>
</evidence>
<evidence type="ECO:0000256" key="4">
    <source>
        <dbReference type="ARBA" id="ARBA00022989"/>
    </source>
</evidence>
<evidence type="ECO:0000256" key="7">
    <source>
        <dbReference type="SAM" id="Phobius"/>
    </source>
</evidence>
<dbReference type="Pfam" id="PF04505">
    <property type="entry name" value="CD225"/>
    <property type="match status" value="1"/>
</dbReference>
<evidence type="ECO:0000256" key="6">
    <source>
        <dbReference type="SAM" id="MobiDB-lite"/>
    </source>
</evidence>
<dbReference type="PANTHER" id="PTHR14948:SF46">
    <property type="entry name" value="DISPANIN SUBFAMILY A MEMBER 2B-LIKE-RELATED"/>
    <property type="match status" value="1"/>
</dbReference>
<reference evidence="8" key="1">
    <citation type="submission" date="2017-07" db="EMBL/GenBank/DDBJ databases">
        <authorList>
            <person name="Mikheyev A."/>
            <person name="Grau M."/>
        </authorList>
    </citation>
    <scope>NUCLEOTIDE SEQUENCE</scope>
    <source>
        <tissue evidence="8">Venom_gland</tissue>
    </source>
</reference>
<dbReference type="InterPro" id="IPR007593">
    <property type="entry name" value="CD225/Dispanin_fam"/>
</dbReference>
<sequence>MSSPKYERIQDDMPISQSQPSYLEIQPDLPKRLLESTHWVDNEKSPVVPTEDQPVDGPGRTASKHIPAVHQPKSIVMVPVEPTEEPDYMGFSLLATMCCFSPLGIAAFIFSKLTQKANHEGNVIAAQRYSRTAVILALLSLVIGLPLLIFYFIFTTK</sequence>
<reference evidence="8" key="2">
    <citation type="submission" date="2017-11" db="EMBL/GenBank/DDBJ databases">
        <title>Coralsnake Venomics: Analyses of Venom Gland Transcriptomes and Proteomes of Six Brazilian Taxa.</title>
        <authorList>
            <person name="Aird S.D."/>
            <person name="Jorge da Silva N."/>
            <person name="Qiu L."/>
            <person name="Villar-Briones A."/>
            <person name="Aparecida-Saddi V."/>
            <person name="Campos-Telles M.P."/>
            <person name="Grau M."/>
            <person name="Mikheyev A.S."/>
        </authorList>
    </citation>
    <scope>NUCLEOTIDE SEQUENCE</scope>
    <source>
        <tissue evidence="8">Venom_gland</tissue>
    </source>
</reference>
<dbReference type="InterPro" id="IPR051423">
    <property type="entry name" value="CD225/Dispanin"/>
</dbReference>
<protein>
    <submittedName>
        <fullName evidence="8">Uncharacterized protein</fullName>
    </submittedName>
</protein>
<dbReference type="AlphaFoldDB" id="A0A2D4M2P5"/>
<feature type="transmembrane region" description="Helical" evidence="7">
    <location>
        <begin position="88"/>
        <end position="111"/>
    </location>
</feature>
<dbReference type="GO" id="GO:0016020">
    <property type="term" value="C:membrane"/>
    <property type="evidence" value="ECO:0007669"/>
    <property type="project" value="UniProtKB-SubCell"/>
</dbReference>
<keyword evidence="4 7" id="KW-1133">Transmembrane helix</keyword>
<organism evidence="8">
    <name type="scientific">Micrurus spixii</name>
    <name type="common">Amazon coral snake</name>
    <dbReference type="NCBI Taxonomy" id="129469"/>
    <lineage>
        <taxon>Eukaryota</taxon>
        <taxon>Metazoa</taxon>
        <taxon>Chordata</taxon>
        <taxon>Craniata</taxon>
        <taxon>Vertebrata</taxon>
        <taxon>Euteleostomi</taxon>
        <taxon>Lepidosauria</taxon>
        <taxon>Squamata</taxon>
        <taxon>Bifurcata</taxon>
        <taxon>Unidentata</taxon>
        <taxon>Episquamata</taxon>
        <taxon>Toxicofera</taxon>
        <taxon>Serpentes</taxon>
        <taxon>Colubroidea</taxon>
        <taxon>Elapidae</taxon>
        <taxon>Elapinae</taxon>
        <taxon>Micrurus</taxon>
    </lineage>
</organism>
<keyword evidence="3 7" id="KW-0812">Transmembrane</keyword>
<dbReference type="EMBL" id="IACM01071606">
    <property type="protein sequence ID" value="LAB27601.1"/>
    <property type="molecule type" value="Transcribed_RNA"/>
</dbReference>
<evidence type="ECO:0000256" key="3">
    <source>
        <dbReference type="ARBA" id="ARBA00022692"/>
    </source>
</evidence>
<keyword evidence="5 7" id="KW-0472">Membrane</keyword>
<feature type="region of interest" description="Disordered" evidence="6">
    <location>
        <begin position="34"/>
        <end position="65"/>
    </location>
</feature>
<accession>A0A2D4M2P5</accession>
<name>A0A2D4M2P5_9SAUR</name>
<proteinExistence type="inferred from homology"/>
<comment type="similarity">
    <text evidence="2">Belongs to the CD225/Dispanin family.</text>
</comment>
<feature type="region of interest" description="Disordered" evidence="6">
    <location>
        <begin position="1"/>
        <end position="21"/>
    </location>
</feature>